<reference evidence="3 4" key="1">
    <citation type="submission" date="2018-09" db="EMBL/GenBank/DDBJ databases">
        <title>Paenibacillus SK2017-BO5.</title>
        <authorList>
            <person name="Piskunova J.V."/>
            <person name="Dubiley S.A."/>
            <person name="Severinov K.V."/>
        </authorList>
    </citation>
    <scope>NUCLEOTIDE SEQUENCE [LARGE SCALE GENOMIC DNA]</scope>
    <source>
        <strain evidence="3 4">BO5</strain>
    </source>
</reference>
<keyword evidence="1" id="KW-0732">Signal</keyword>
<dbReference type="EMBL" id="QYZD01000016">
    <property type="protein sequence ID" value="RJG22439.1"/>
    <property type="molecule type" value="Genomic_DNA"/>
</dbReference>
<evidence type="ECO:0000256" key="1">
    <source>
        <dbReference type="SAM" id="SignalP"/>
    </source>
</evidence>
<feature type="domain" description="Copper amine oxidase-like N-terminal" evidence="2">
    <location>
        <begin position="207"/>
        <end position="307"/>
    </location>
</feature>
<dbReference type="Proteomes" id="UP000266177">
    <property type="component" value="Unassembled WGS sequence"/>
</dbReference>
<organism evidence="3 4">
    <name type="scientific">Paenibacillus thiaminolyticus</name>
    <name type="common">Bacillus thiaminolyticus</name>
    <dbReference type="NCBI Taxonomy" id="49283"/>
    <lineage>
        <taxon>Bacteria</taxon>
        <taxon>Bacillati</taxon>
        <taxon>Bacillota</taxon>
        <taxon>Bacilli</taxon>
        <taxon>Bacillales</taxon>
        <taxon>Paenibacillaceae</taxon>
        <taxon>Paenibacillus</taxon>
    </lineage>
</organism>
<evidence type="ECO:0000313" key="3">
    <source>
        <dbReference type="EMBL" id="RJG22439.1"/>
    </source>
</evidence>
<gene>
    <name evidence="3" type="ORF">DQX05_17385</name>
</gene>
<evidence type="ECO:0000259" key="2">
    <source>
        <dbReference type="Pfam" id="PF07833"/>
    </source>
</evidence>
<dbReference type="InterPro" id="IPR012854">
    <property type="entry name" value="Cu_amine_oxidase-like_N"/>
</dbReference>
<accession>A0A3A3H0X9</accession>
<feature type="signal peptide" evidence="1">
    <location>
        <begin position="1"/>
        <end position="22"/>
    </location>
</feature>
<dbReference type="AlphaFoldDB" id="A0A3A3H0X9"/>
<evidence type="ECO:0000313" key="4">
    <source>
        <dbReference type="Proteomes" id="UP000266177"/>
    </source>
</evidence>
<protein>
    <submittedName>
        <fullName evidence="3">Copper amine oxidase N-terminal domain-containing protein</fullName>
    </submittedName>
</protein>
<feature type="domain" description="Copper amine oxidase-like N-terminal" evidence="2">
    <location>
        <begin position="84"/>
        <end position="182"/>
    </location>
</feature>
<name>A0A3A3H0X9_PANTH</name>
<feature type="chain" id="PRO_5017295135" evidence="1">
    <location>
        <begin position="23"/>
        <end position="320"/>
    </location>
</feature>
<dbReference type="SUPFAM" id="SSF55383">
    <property type="entry name" value="Copper amine oxidase, domain N"/>
    <property type="match status" value="2"/>
</dbReference>
<dbReference type="InterPro" id="IPR036582">
    <property type="entry name" value="Mao_N_sf"/>
</dbReference>
<dbReference type="Gene3D" id="3.30.457.10">
    <property type="entry name" value="Copper amine oxidase-like, N-terminal domain"/>
    <property type="match status" value="2"/>
</dbReference>
<dbReference type="Pfam" id="PF07833">
    <property type="entry name" value="Cu_amine_oxidN1"/>
    <property type="match status" value="2"/>
</dbReference>
<dbReference type="RefSeq" id="WP_119794803.1">
    <property type="nucleotide sequence ID" value="NZ_QYZD01000016.1"/>
</dbReference>
<dbReference type="OrthoDB" id="2029085at2"/>
<proteinExistence type="predicted"/>
<comment type="caution">
    <text evidence="3">The sequence shown here is derived from an EMBL/GenBank/DDBJ whole genome shotgun (WGS) entry which is preliminary data.</text>
</comment>
<sequence length="320" mass="34802">MNKAIAASIALAIALAAAQPFAAPVNAMNEQGTAVPVEQERDFYDKYMKQFVHNENGEIIGTTRETSLNTDWLHNVSARNSLTVDGQSVDADIVLDGTYLLIPLRPVMEGIGYELTWNAKNKSAEAVKGPIWTSVELNKDHYPYAKMPIQLGKAPMLKDKMMYVPLQFASEVLKADVSLNEQGDITIQSRPEQIPQDSFGGMHWVIVVNGESIGVPTEDVFTTEDDVMVPAEAIGKALGYTVEYNKDTGAYEFVRGAKWIALKEGGTAAAVGNMNVELNTAPIIKDGKLYFPFGSLADVFGVKARIDPTGVIGIQEELSS</sequence>